<dbReference type="Pfam" id="PF13193">
    <property type="entry name" value="AMP-binding_C"/>
    <property type="match status" value="1"/>
</dbReference>
<dbReference type="InterPro" id="IPR000873">
    <property type="entry name" value="AMP-dep_synth/lig_dom"/>
</dbReference>
<evidence type="ECO:0000313" key="7">
    <source>
        <dbReference type="Proteomes" id="UP001229209"/>
    </source>
</evidence>
<comment type="caution">
    <text evidence="6">The sequence shown here is derived from an EMBL/GenBank/DDBJ whole genome shotgun (WGS) entry which is preliminary data.</text>
</comment>
<accession>A0ABT9LS97</accession>
<evidence type="ECO:0000256" key="1">
    <source>
        <dbReference type="ARBA" id="ARBA00006432"/>
    </source>
</evidence>
<keyword evidence="3" id="KW-0472">Membrane</keyword>
<name>A0ABT9LS97_9BACL</name>
<keyword evidence="3" id="KW-0812">Transmembrane</keyword>
<dbReference type="PANTHER" id="PTHR43201:SF5">
    <property type="entry name" value="MEDIUM-CHAIN ACYL-COA LIGASE ACSF2, MITOCHONDRIAL"/>
    <property type="match status" value="1"/>
</dbReference>
<dbReference type="RefSeq" id="WP_306952581.1">
    <property type="nucleotide sequence ID" value="NZ_JAURUO010000001.1"/>
</dbReference>
<dbReference type="InterPro" id="IPR045851">
    <property type="entry name" value="AMP-bd_C_sf"/>
</dbReference>
<keyword evidence="3" id="KW-1133">Transmembrane helix</keyword>
<organism evidence="6 7">
    <name type="scientific">Alicyclobacillus tolerans</name>
    <dbReference type="NCBI Taxonomy" id="90970"/>
    <lineage>
        <taxon>Bacteria</taxon>
        <taxon>Bacillati</taxon>
        <taxon>Bacillota</taxon>
        <taxon>Bacilli</taxon>
        <taxon>Bacillales</taxon>
        <taxon>Alicyclobacillaceae</taxon>
        <taxon>Alicyclobacillus</taxon>
    </lineage>
</organism>
<evidence type="ECO:0000256" key="2">
    <source>
        <dbReference type="ARBA" id="ARBA00022598"/>
    </source>
</evidence>
<gene>
    <name evidence="6" type="ORF">J2S04_000074</name>
</gene>
<protein>
    <submittedName>
        <fullName evidence="6">Fatty-acyl-CoA synthase</fullName>
        <ecNumber evidence="6">6.2.1.-</ecNumber>
    </submittedName>
</protein>
<comment type="similarity">
    <text evidence="1">Belongs to the ATP-dependent AMP-binding enzyme family.</text>
</comment>
<feature type="transmembrane region" description="Helical" evidence="3">
    <location>
        <begin position="250"/>
        <end position="271"/>
    </location>
</feature>
<dbReference type="EMBL" id="JAURUO010000001">
    <property type="protein sequence ID" value="MDP9727152.1"/>
    <property type="molecule type" value="Genomic_DNA"/>
</dbReference>
<dbReference type="GO" id="GO:0016874">
    <property type="term" value="F:ligase activity"/>
    <property type="evidence" value="ECO:0007669"/>
    <property type="project" value="UniProtKB-KW"/>
</dbReference>
<evidence type="ECO:0000256" key="3">
    <source>
        <dbReference type="SAM" id="Phobius"/>
    </source>
</evidence>
<reference evidence="6 7" key="1">
    <citation type="submission" date="2023-07" db="EMBL/GenBank/DDBJ databases">
        <title>Genomic Encyclopedia of Type Strains, Phase IV (KMG-IV): sequencing the most valuable type-strain genomes for metagenomic binning, comparative biology and taxonomic classification.</title>
        <authorList>
            <person name="Goeker M."/>
        </authorList>
    </citation>
    <scope>NUCLEOTIDE SEQUENCE [LARGE SCALE GENOMIC DNA]</scope>
    <source>
        <strain evidence="6 7">DSM 25924</strain>
    </source>
</reference>
<dbReference type="Gene3D" id="3.30.300.30">
    <property type="match status" value="1"/>
</dbReference>
<dbReference type="PANTHER" id="PTHR43201">
    <property type="entry name" value="ACYL-COA SYNTHETASE"/>
    <property type="match status" value="1"/>
</dbReference>
<evidence type="ECO:0000259" key="5">
    <source>
        <dbReference type="Pfam" id="PF13193"/>
    </source>
</evidence>
<sequence>MVMTAEERRQYLQDLFPVWPRYTLSQHFEHLLTLYAHRPLLIVEDNVFTYEEAWEKGKAFAKSLLKLGVKRRQHVALLMANEADNFFAMLGVWMIGAVCVPINTMLRSDEIDYLLRQSDSRWLIMHQTASGVAHDVEIEKIYDELTNRDRSIHLEQVVCIQNSERPLDGRFISWETFQHLADDVSDEIWRRELEKNRYPDEVADIIYTSGSTGLPKGVMITHDMFLRCGFSTALSRAFEDGRRIYTALPLYHVFALVEGILAASFVGGTLITSPRFTATTTLQMMEKYKATDFLCVPSMLVAVVNHPEVSRYDVSALNALMCAAAPAPIAIWERAVDVLGVQEICAGYGGTEATAATVHTEVGAPIEIVVNKVGRIKPGGSSGLPEFGGANCQYKTIDPFTGEDLPPGEVGELTVRGNLVTRGYYNKPEETAAVIDKDGWFRTGDLGRIDEEGYLELLGRSKELYKISGENVAPKEVEDVICKHPAVAQAYVVGVKDAMTHETGAAFIELKPGVECSRRDIIEFCQERLAKFKIPRHVWFVSVEEWPMTGTGKIQKFKLQEMAEARLNRDESDMRFMES</sequence>
<evidence type="ECO:0000259" key="4">
    <source>
        <dbReference type="Pfam" id="PF00501"/>
    </source>
</evidence>
<proteinExistence type="inferred from homology"/>
<dbReference type="InterPro" id="IPR020845">
    <property type="entry name" value="AMP-binding_CS"/>
</dbReference>
<dbReference type="Gene3D" id="3.40.50.12780">
    <property type="entry name" value="N-terminal domain of ligase-like"/>
    <property type="match status" value="1"/>
</dbReference>
<feature type="domain" description="AMP-dependent synthetase/ligase" evidence="4">
    <location>
        <begin position="35"/>
        <end position="425"/>
    </location>
</feature>
<dbReference type="Proteomes" id="UP001229209">
    <property type="component" value="Unassembled WGS sequence"/>
</dbReference>
<dbReference type="PROSITE" id="PS00455">
    <property type="entry name" value="AMP_BINDING"/>
    <property type="match status" value="1"/>
</dbReference>
<keyword evidence="2 6" id="KW-0436">Ligase</keyword>
<keyword evidence="7" id="KW-1185">Reference proteome</keyword>
<dbReference type="EC" id="6.2.1.-" evidence="6"/>
<feature type="domain" description="AMP-binding enzyme C-terminal" evidence="5">
    <location>
        <begin position="476"/>
        <end position="553"/>
    </location>
</feature>
<dbReference type="InterPro" id="IPR025110">
    <property type="entry name" value="AMP-bd_C"/>
</dbReference>
<dbReference type="SUPFAM" id="SSF56801">
    <property type="entry name" value="Acetyl-CoA synthetase-like"/>
    <property type="match status" value="1"/>
</dbReference>
<evidence type="ECO:0000313" key="6">
    <source>
        <dbReference type="EMBL" id="MDP9727152.1"/>
    </source>
</evidence>
<dbReference type="InterPro" id="IPR042099">
    <property type="entry name" value="ANL_N_sf"/>
</dbReference>
<dbReference type="Pfam" id="PF00501">
    <property type="entry name" value="AMP-binding"/>
    <property type="match status" value="1"/>
</dbReference>